<dbReference type="SUPFAM" id="SSF160800">
    <property type="entry name" value="Lp2179-like"/>
    <property type="match status" value="1"/>
</dbReference>
<dbReference type="Pfam" id="PF08866">
    <property type="entry name" value="DUF1831"/>
    <property type="match status" value="1"/>
</dbReference>
<sequence>MAFEKEATLLGSKETFKVNPNAKKYTLRDNGFEETKKGNFQLIRTMDTNLLNKQGVKLKIVISDEVKQLKISITTGNGLRPVNIYNGDAYKEIREKVAFTLSDLVERGVLEKV</sequence>
<evidence type="ECO:0000313" key="2">
    <source>
        <dbReference type="Proteomes" id="UP000199481"/>
    </source>
</evidence>
<dbReference type="InterPro" id="IPR014965">
    <property type="entry name" value="Amino_acid_metab_prot_put"/>
</dbReference>
<accession>A0A1H0XPA3</accession>
<keyword evidence="2" id="KW-1185">Reference proteome</keyword>
<organism evidence="1 2">
    <name type="scientific">Carnobacterium viridans</name>
    <dbReference type="NCBI Taxonomy" id="174587"/>
    <lineage>
        <taxon>Bacteria</taxon>
        <taxon>Bacillati</taxon>
        <taxon>Bacillota</taxon>
        <taxon>Bacilli</taxon>
        <taxon>Lactobacillales</taxon>
        <taxon>Carnobacteriaceae</taxon>
        <taxon>Carnobacterium</taxon>
    </lineage>
</organism>
<dbReference type="AlphaFoldDB" id="A0A1H0XPA3"/>
<dbReference type="EMBL" id="FNJW01000008">
    <property type="protein sequence ID" value="SDQ04724.1"/>
    <property type="molecule type" value="Genomic_DNA"/>
</dbReference>
<gene>
    <name evidence="1" type="ORF">SAMN04487752_0357</name>
</gene>
<proteinExistence type="predicted"/>
<evidence type="ECO:0000313" key="1">
    <source>
        <dbReference type="EMBL" id="SDQ04724.1"/>
    </source>
</evidence>
<dbReference type="Gene3D" id="3.30.1820.10">
    <property type="entry name" value="Lp2179-like"/>
    <property type="match status" value="1"/>
</dbReference>
<protein>
    <submittedName>
        <fullName evidence="1">Putative amino acid metabolism</fullName>
    </submittedName>
</protein>
<dbReference type="InterPro" id="IPR035942">
    <property type="entry name" value="Lp2179-like_sf"/>
</dbReference>
<name>A0A1H0XPA3_9LACT</name>
<reference evidence="2" key="1">
    <citation type="submission" date="2016-10" db="EMBL/GenBank/DDBJ databases">
        <authorList>
            <person name="Varghese N."/>
            <person name="Submissions S."/>
        </authorList>
    </citation>
    <scope>NUCLEOTIDE SEQUENCE [LARGE SCALE GENOMIC DNA]</scope>
    <source>
        <strain evidence="2">MPL-11</strain>
    </source>
</reference>
<dbReference type="OrthoDB" id="2166222at2"/>
<dbReference type="Proteomes" id="UP000199481">
    <property type="component" value="Unassembled WGS sequence"/>
</dbReference>
<dbReference type="RefSeq" id="WP_035022326.1">
    <property type="nucleotide sequence ID" value="NZ_CP084916.1"/>
</dbReference>